<dbReference type="OrthoDB" id="8954335at2759"/>
<dbReference type="InParanoid" id="A0A369J7H9"/>
<dbReference type="GO" id="GO:0005525">
    <property type="term" value="F:GTP binding"/>
    <property type="evidence" value="ECO:0007669"/>
    <property type="project" value="InterPro"/>
</dbReference>
<dbReference type="GO" id="GO:0005829">
    <property type="term" value="C:cytosol"/>
    <property type="evidence" value="ECO:0007669"/>
    <property type="project" value="TreeGrafter"/>
</dbReference>
<dbReference type="GO" id="GO:0019843">
    <property type="term" value="F:rRNA binding"/>
    <property type="evidence" value="ECO:0007669"/>
    <property type="project" value="TreeGrafter"/>
</dbReference>
<proteinExistence type="predicted"/>
<evidence type="ECO:0000313" key="2">
    <source>
        <dbReference type="EMBL" id="RDB17362.1"/>
    </source>
</evidence>
<name>A0A369J7H9_HYPMA</name>
<comment type="caution">
    <text evidence="2">The sequence shown here is derived from an EMBL/GenBank/DDBJ whole genome shotgun (WGS) entry which is preliminary data.</text>
</comment>
<accession>A0A369J7H9</accession>
<reference evidence="2" key="1">
    <citation type="submission" date="2018-04" db="EMBL/GenBank/DDBJ databases">
        <title>Whole genome sequencing of Hypsizygus marmoreus.</title>
        <authorList>
            <person name="Choi I.-G."/>
            <person name="Min B."/>
            <person name="Kim J.-G."/>
            <person name="Kim S."/>
            <person name="Oh Y.-L."/>
            <person name="Kong W.-S."/>
            <person name="Park H."/>
            <person name="Jeong J."/>
            <person name="Song E.-S."/>
        </authorList>
    </citation>
    <scope>NUCLEOTIDE SEQUENCE [LARGE SCALE GENOMIC DNA]</scope>
    <source>
        <strain evidence="2">51987-8</strain>
    </source>
</reference>
<feature type="domain" description="G" evidence="1">
    <location>
        <begin position="34"/>
        <end position="125"/>
    </location>
</feature>
<keyword evidence="3" id="KW-1185">Reference proteome</keyword>
<dbReference type="AlphaFoldDB" id="A0A369J7H9"/>
<dbReference type="EMBL" id="LUEZ02000113">
    <property type="protein sequence ID" value="RDB17362.1"/>
    <property type="molecule type" value="Genomic_DNA"/>
</dbReference>
<evidence type="ECO:0000313" key="3">
    <source>
        <dbReference type="Proteomes" id="UP000076154"/>
    </source>
</evidence>
<gene>
    <name evidence="2" type="primary">Gimap4</name>
    <name evidence="2" type="ORF">Hypma_001814</name>
</gene>
<dbReference type="Gene3D" id="3.40.50.300">
    <property type="entry name" value="P-loop containing nucleotide triphosphate hydrolases"/>
    <property type="match status" value="1"/>
</dbReference>
<dbReference type="SUPFAM" id="SSF52540">
    <property type="entry name" value="P-loop containing nucleoside triphosphate hydrolases"/>
    <property type="match status" value="1"/>
</dbReference>
<dbReference type="InterPro" id="IPR006073">
    <property type="entry name" value="GTP-bd"/>
</dbReference>
<dbReference type="Pfam" id="PF01926">
    <property type="entry name" value="MMR_HSR1"/>
    <property type="match status" value="1"/>
</dbReference>
<dbReference type="Proteomes" id="UP000076154">
    <property type="component" value="Unassembled WGS sequence"/>
</dbReference>
<sequence length="307" mass="34601">MGRKGKLRKNWRGKELKQGDTLMPDPRETDIVIPIMGPTGVGKSTFINTLAGKTVASVGHNLKSHTSQLQHVVIEGGRNRIILVDTPGFDDTFVEDSEILRRIAVWLAKSYSDNMKLAGVVYMHEISQTRMLGTARKNLDMFNKLCGREATKNVILATTKWSEVKPDVAARRETQLKKEHWAEMVKLGSTVLRFEDTQESAWAIVDHIIESSKKKNAVDAVQIQLEMVEVEKLLAETEAGRTLRYTLRELLEAQKQMAARMQKGGGDGNMNEMVEENENKIRSTLNQIRALNIPLSRRILSIFGFSK</sequence>
<dbReference type="InterPro" id="IPR027417">
    <property type="entry name" value="P-loop_NTPase"/>
</dbReference>
<dbReference type="GO" id="GO:0000028">
    <property type="term" value="P:ribosomal small subunit assembly"/>
    <property type="evidence" value="ECO:0007669"/>
    <property type="project" value="TreeGrafter"/>
</dbReference>
<dbReference type="GO" id="GO:0043024">
    <property type="term" value="F:ribosomal small subunit binding"/>
    <property type="evidence" value="ECO:0007669"/>
    <property type="project" value="TreeGrafter"/>
</dbReference>
<dbReference type="CDD" id="cd00882">
    <property type="entry name" value="Ras_like_GTPase"/>
    <property type="match status" value="1"/>
</dbReference>
<dbReference type="PANTHER" id="PTHR42698">
    <property type="entry name" value="GTPASE ERA"/>
    <property type="match status" value="1"/>
</dbReference>
<protein>
    <submittedName>
        <fullName evidence="2">GTPase IMAP family member 4</fullName>
    </submittedName>
</protein>
<evidence type="ECO:0000259" key="1">
    <source>
        <dbReference type="Pfam" id="PF01926"/>
    </source>
</evidence>
<dbReference type="InterPro" id="IPR005662">
    <property type="entry name" value="GTPase_Era-like"/>
</dbReference>
<organism evidence="2 3">
    <name type="scientific">Hypsizygus marmoreus</name>
    <name type="common">White beech mushroom</name>
    <name type="synonym">Agaricus marmoreus</name>
    <dbReference type="NCBI Taxonomy" id="39966"/>
    <lineage>
        <taxon>Eukaryota</taxon>
        <taxon>Fungi</taxon>
        <taxon>Dikarya</taxon>
        <taxon>Basidiomycota</taxon>
        <taxon>Agaricomycotina</taxon>
        <taxon>Agaricomycetes</taxon>
        <taxon>Agaricomycetidae</taxon>
        <taxon>Agaricales</taxon>
        <taxon>Tricholomatineae</taxon>
        <taxon>Lyophyllaceae</taxon>
        <taxon>Hypsizygus</taxon>
    </lineage>
</organism>
<dbReference type="PANTHER" id="PTHR42698:SF1">
    <property type="entry name" value="GTPASE ERA, MITOCHONDRIAL"/>
    <property type="match status" value="1"/>
</dbReference>